<sequence>MNPAGLLPYVMPIAIGLLVVLLLSLVPARHRRPLNALGIAGAGGVYFSGGGFGVWELPFGALMLYVAYRGLTSWTYIGIGWLLHTAWDIAHHLKGNPILPFAHDSSLGCAICDPVIALWCLSGGRPLRELVPALAPRAKA</sequence>
<dbReference type="AlphaFoldDB" id="A0A6N9UMZ2"/>
<evidence type="ECO:0000256" key="1">
    <source>
        <dbReference type="SAM" id="Phobius"/>
    </source>
</evidence>
<evidence type="ECO:0000313" key="2">
    <source>
        <dbReference type="EMBL" id="NEB17926.1"/>
    </source>
</evidence>
<feature type="transmembrane region" description="Helical" evidence="1">
    <location>
        <begin position="6"/>
        <end position="27"/>
    </location>
</feature>
<dbReference type="Pfam" id="PF19473">
    <property type="entry name" value="DUF6010"/>
    <property type="match status" value="1"/>
</dbReference>
<dbReference type="RefSeq" id="WP_108987164.1">
    <property type="nucleotide sequence ID" value="NZ_BEWB01000003.1"/>
</dbReference>
<organism evidence="2 3">
    <name type="scientific">Streptomyces coelicoflavus</name>
    <dbReference type="NCBI Taxonomy" id="285562"/>
    <lineage>
        <taxon>Bacteria</taxon>
        <taxon>Bacillati</taxon>
        <taxon>Actinomycetota</taxon>
        <taxon>Actinomycetes</taxon>
        <taxon>Kitasatosporales</taxon>
        <taxon>Streptomycetaceae</taxon>
        <taxon>Streptomyces</taxon>
    </lineage>
</organism>
<evidence type="ECO:0000313" key="3">
    <source>
        <dbReference type="Proteomes" id="UP000469545"/>
    </source>
</evidence>
<name>A0A6N9UMZ2_9ACTN</name>
<dbReference type="Proteomes" id="UP000469545">
    <property type="component" value="Unassembled WGS sequence"/>
</dbReference>
<keyword evidence="1" id="KW-0472">Membrane</keyword>
<comment type="caution">
    <text evidence="2">The sequence shown here is derived from an EMBL/GenBank/DDBJ whole genome shotgun (WGS) entry which is preliminary data.</text>
</comment>
<dbReference type="EMBL" id="JAAGMB010000339">
    <property type="protein sequence ID" value="NEB17926.1"/>
    <property type="molecule type" value="Genomic_DNA"/>
</dbReference>
<keyword evidence="1" id="KW-1133">Transmembrane helix</keyword>
<keyword evidence="1" id="KW-0812">Transmembrane</keyword>
<keyword evidence="3" id="KW-1185">Reference proteome</keyword>
<accession>A0A6N9UMZ2</accession>
<feature type="transmembrane region" description="Helical" evidence="1">
    <location>
        <begin position="34"/>
        <end position="55"/>
    </location>
</feature>
<feature type="transmembrane region" description="Helical" evidence="1">
    <location>
        <begin position="61"/>
        <end position="83"/>
    </location>
</feature>
<dbReference type="InterPro" id="IPR046052">
    <property type="entry name" value="DUF6010"/>
</dbReference>
<reference evidence="2 3" key="1">
    <citation type="submission" date="2020-01" db="EMBL/GenBank/DDBJ databases">
        <title>Insect and environment-associated Actinomycetes.</title>
        <authorList>
            <person name="Currrie C."/>
            <person name="Chevrette M."/>
            <person name="Carlson C."/>
            <person name="Stubbendieck R."/>
            <person name="Wendt-Pienkowski E."/>
        </authorList>
    </citation>
    <scope>NUCLEOTIDE SEQUENCE [LARGE SCALE GENOMIC DNA]</scope>
    <source>
        <strain evidence="2 3">SID14172</strain>
    </source>
</reference>
<protein>
    <recommendedName>
        <fullName evidence="4">Integral membrane protein</fullName>
    </recommendedName>
</protein>
<gene>
    <name evidence="2" type="ORF">G3I46_15605</name>
</gene>
<proteinExistence type="predicted"/>
<evidence type="ECO:0008006" key="4">
    <source>
        <dbReference type="Google" id="ProtNLM"/>
    </source>
</evidence>